<dbReference type="AlphaFoldDB" id="A0A517PX25"/>
<name>A0A517PX25_9PLAN</name>
<accession>A0A517PX25</accession>
<dbReference type="EMBL" id="CP036266">
    <property type="protein sequence ID" value="QDT23874.1"/>
    <property type="molecule type" value="Genomic_DNA"/>
</dbReference>
<sequence>MSIPDRLKIKPVDENVVARMLELLPDIEEELEAGGDAEALLQQWYQHANHRYTTDAFLNYWKSTSEEDFVLTALNPEPTVDQELQFLEACAVIDAFKTGELSEHETDYYLNWLEIQFPESNISDLIFWPDEWFGDASLFRDPGGAFRPESELTSEQMVGYAMARCGRSLPGTPDNLVLPHPLPPTG</sequence>
<protein>
    <submittedName>
        <fullName evidence="1">Uncharacterized protein</fullName>
    </submittedName>
</protein>
<dbReference type="RefSeq" id="WP_145191913.1">
    <property type="nucleotide sequence ID" value="NZ_CP036266.1"/>
</dbReference>
<reference evidence="1 2" key="1">
    <citation type="submission" date="2019-02" db="EMBL/GenBank/DDBJ databases">
        <title>Deep-cultivation of Planctomycetes and their phenomic and genomic characterization uncovers novel biology.</title>
        <authorList>
            <person name="Wiegand S."/>
            <person name="Jogler M."/>
            <person name="Boedeker C."/>
            <person name="Pinto D."/>
            <person name="Vollmers J."/>
            <person name="Rivas-Marin E."/>
            <person name="Kohn T."/>
            <person name="Peeters S.H."/>
            <person name="Heuer A."/>
            <person name="Rast P."/>
            <person name="Oberbeckmann S."/>
            <person name="Bunk B."/>
            <person name="Jeske O."/>
            <person name="Meyerdierks A."/>
            <person name="Storesund J.E."/>
            <person name="Kallscheuer N."/>
            <person name="Luecker S."/>
            <person name="Lage O.M."/>
            <person name="Pohl T."/>
            <person name="Merkel B.J."/>
            <person name="Hornburger P."/>
            <person name="Mueller R.-W."/>
            <person name="Bruemmer F."/>
            <person name="Labrenz M."/>
            <person name="Spormann A.M."/>
            <person name="Op den Camp H."/>
            <person name="Overmann J."/>
            <person name="Amann R."/>
            <person name="Jetten M.S.M."/>
            <person name="Mascher T."/>
            <person name="Medema M.H."/>
            <person name="Devos D.P."/>
            <person name="Kaster A.-K."/>
            <person name="Ovreas L."/>
            <person name="Rohde M."/>
            <person name="Galperin M.Y."/>
            <person name="Jogler C."/>
        </authorList>
    </citation>
    <scope>NUCLEOTIDE SEQUENCE [LARGE SCALE GENOMIC DNA]</scope>
    <source>
        <strain evidence="1 2">HG66A1</strain>
    </source>
</reference>
<gene>
    <name evidence="1" type="ORF">HG66A1_56990</name>
</gene>
<evidence type="ECO:0000313" key="1">
    <source>
        <dbReference type="EMBL" id="QDT23874.1"/>
    </source>
</evidence>
<keyword evidence="2" id="KW-1185">Reference proteome</keyword>
<proteinExistence type="predicted"/>
<organism evidence="1 2">
    <name type="scientific">Gimesia chilikensis</name>
    <dbReference type="NCBI Taxonomy" id="2605989"/>
    <lineage>
        <taxon>Bacteria</taxon>
        <taxon>Pseudomonadati</taxon>
        <taxon>Planctomycetota</taxon>
        <taxon>Planctomycetia</taxon>
        <taxon>Planctomycetales</taxon>
        <taxon>Planctomycetaceae</taxon>
        <taxon>Gimesia</taxon>
    </lineage>
</organism>
<dbReference type="OrthoDB" id="6447869at2"/>
<evidence type="ECO:0000313" key="2">
    <source>
        <dbReference type="Proteomes" id="UP000320421"/>
    </source>
</evidence>
<dbReference type="Proteomes" id="UP000320421">
    <property type="component" value="Chromosome"/>
</dbReference>